<dbReference type="PANTHER" id="PTHR42709:SF11">
    <property type="entry name" value="DEDA FAMILY PROTEIN"/>
    <property type="match status" value="1"/>
</dbReference>
<dbReference type="EMBL" id="JACHIP010000004">
    <property type="protein sequence ID" value="MBB5058635.1"/>
    <property type="molecule type" value="Genomic_DNA"/>
</dbReference>
<evidence type="ECO:0000259" key="2">
    <source>
        <dbReference type="Pfam" id="PF09335"/>
    </source>
</evidence>
<reference evidence="3 4" key="1">
    <citation type="submission" date="2020-08" db="EMBL/GenBank/DDBJ databases">
        <title>Genomic Encyclopedia of Type Strains, Phase IV (KMG-V): Genome sequencing to study the core and pangenomes of soil and plant-associated prokaryotes.</title>
        <authorList>
            <person name="Whitman W."/>
        </authorList>
    </citation>
    <scope>NUCLEOTIDE SEQUENCE [LARGE SCALE GENOMIC DNA]</scope>
    <source>
        <strain evidence="3 4">M8UP14</strain>
    </source>
</reference>
<dbReference type="AlphaFoldDB" id="A0A7W7ZET9"/>
<dbReference type="Pfam" id="PF09335">
    <property type="entry name" value="VTT_dom"/>
    <property type="match status" value="1"/>
</dbReference>
<keyword evidence="4" id="KW-1185">Reference proteome</keyword>
<gene>
    <name evidence="3" type="ORF">HDF16_003349</name>
</gene>
<dbReference type="Proteomes" id="UP000540989">
    <property type="component" value="Unassembled WGS sequence"/>
</dbReference>
<protein>
    <submittedName>
        <fullName evidence="3">Membrane protein YqaA with SNARE-associated domain</fullName>
    </submittedName>
</protein>
<keyword evidence="1" id="KW-0812">Transmembrane</keyword>
<keyword evidence="1" id="KW-1133">Transmembrane helix</keyword>
<accession>A0A7W7ZET9</accession>
<dbReference type="InterPro" id="IPR032816">
    <property type="entry name" value="VTT_dom"/>
</dbReference>
<evidence type="ECO:0000313" key="3">
    <source>
        <dbReference type="EMBL" id="MBB5058635.1"/>
    </source>
</evidence>
<evidence type="ECO:0000256" key="1">
    <source>
        <dbReference type="SAM" id="Phobius"/>
    </source>
</evidence>
<organism evidence="3 4">
    <name type="scientific">Granulicella aggregans</name>
    <dbReference type="NCBI Taxonomy" id="474949"/>
    <lineage>
        <taxon>Bacteria</taxon>
        <taxon>Pseudomonadati</taxon>
        <taxon>Acidobacteriota</taxon>
        <taxon>Terriglobia</taxon>
        <taxon>Terriglobales</taxon>
        <taxon>Acidobacteriaceae</taxon>
        <taxon>Granulicella</taxon>
    </lineage>
</organism>
<comment type="caution">
    <text evidence="3">The sequence shown here is derived from an EMBL/GenBank/DDBJ whole genome shotgun (WGS) entry which is preliminary data.</text>
</comment>
<feature type="transmembrane region" description="Helical" evidence="1">
    <location>
        <begin position="58"/>
        <end position="80"/>
    </location>
</feature>
<evidence type="ECO:0000313" key="4">
    <source>
        <dbReference type="Proteomes" id="UP000540989"/>
    </source>
</evidence>
<dbReference type="InterPro" id="IPR051311">
    <property type="entry name" value="DedA_domain"/>
</dbReference>
<keyword evidence="1" id="KW-0472">Membrane</keyword>
<feature type="transmembrane region" description="Helical" evidence="1">
    <location>
        <begin position="12"/>
        <end position="34"/>
    </location>
</feature>
<dbReference type="GO" id="GO:0005886">
    <property type="term" value="C:plasma membrane"/>
    <property type="evidence" value="ECO:0007669"/>
    <property type="project" value="TreeGrafter"/>
</dbReference>
<feature type="domain" description="VTT" evidence="2">
    <location>
        <begin position="45"/>
        <end position="159"/>
    </location>
</feature>
<sequence>MKIAPASLFHKWNAWMLLVLKPLGVWGVCALAIVDSSSIPMPIDAIVIGYVAADHGKFVIYAFMAALGSAIGSLVPYYVGRAGGELFLLKRVNRERYEKLRDRFEKQEFLAIMVPAMMPPPMPVKLFEFAAGVFEMKPVWFFSAIFIGKFFRFLLWAAITVFYGPTIVQTIGHAFHVHLGLILAGAGAIIIVIALFVTRKIFDRRSGTPLPIEDADRPA</sequence>
<dbReference type="PANTHER" id="PTHR42709">
    <property type="entry name" value="ALKALINE PHOSPHATASE LIKE PROTEIN"/>
    <property type="match status" value="1"/>
</dbReference>
<feature type="transmembrane region" description="Helical" evidence="1">
    <location>
        <begin position="175"/>
        <end position="197"/>
    </location>
</feature>
<proteinExistence type="predicted"/>
<name>A0A7W7ZET9_9BACT</name>
<feature type="transmembrane region" description="Helical" evidence="1">
    <location>
        <begin position="139"/>
        <end position="163"/>
    </location>
</feature>